<organism evidence="2 3">
    <name type="scientific">Gigaspora margarita</name>
    <dbReference type="NCBI Taxonomy" id="4874"/>
    <lineage>
        <taxon>Eukaryota</taxon>
        <taxon>Fungi</taxon>
        <taxon>Fungi incertae sedis</taxon>
        <taxon>Mucoromycota</taxon>
        <taxon>Glomeromycotina</taxon>
        <taxon>Glomeromycetes</taxon>
        <taxon>Diversisporales</taxon>
        <taxon>Gigasporaceae</taxon>
        <taxon>Gigaspora</taxon>
    </lineage>
</organism>
<evidence type="ECO:0000313" key="3">
    <source>
        <dbReference type="Proteomes" id="UP000789901"/>
    </source>
</evidence>
<name>A0ABM8VWR5_GIGMA</name>
<evidence type="ECO:0000313" key="2">
    <source>
        <dbReference type="EMBL" id="CAG8465557.1"/>
    </source>
</evidence>
<keyword evidence="3" id="KW-1185">Reference proteome</keyword>
<dbReference type="EMBL" id="CAJVQB010000088">
    <property type="protein sequence ID" value="CAG8465557.1"/>
    <property type="molecule type" value="Genomic_DNA"/>
</dbReference>
<sequence length="233" mass="26616">MNLIHLSIFLGNIPQELYDLTDIEEMLIAQVFPVISVYKLRGGQYAYNGNVVNFPQDMHEFVTRLPRSLSSLNTLVVRYHVANRSTFRDFHVRREKIVQTLNWLKANNIFYKDINIDGDILQSLPENGSVIDPLLQIRNEDSNIEAEENTDSDVNGYENFISQTFVPSLPPGQNENNAINETFNCMQQNYSAKQQLIAAEVLDLMHNDPNIANRVVRCSDAVIGKMKARNIQT</sequence>
<feature type="domain" description="DUF6570" evidence="1">
    <location>
        <begin position="9"/>
        <end position="121"/>
    </location>
</feature>
<protein>
    <submittedName>
        <fullName evidence="2">7408_t:CDS:1</fullName>
    </submittedName>
</protein>
<dbReference type="Pfam" id="PF20209">
    <property type="entry name" value="DUF6570"/>
    <property type="match status" value="1"/>
</dbReference>
<evidence type="ECO:0000259" key="1">
    <source>
        <dbReference type="Pfam" id="PF20209"/>
    </source>
</evidence>
<comment type="caution">
    <text evidence="2">The sequence shown here is derived from an EMBL/GenBank/DDBJ whole genome shotgun (WGS) entry which is preliminary data.</text>
</comment>
<accession>A0ABM8VWR5</accession>
<dbReference type="Proteomes" id="UP000789901">
    <property type="component" value="Unassembled WGS sequence"/>
</dbReference>
<proteinExistence type="predicted"/>
<reference evidence="2 3" key="1">
    <citation type="submission" date="2021-06" db="EMBL/GenBank/DDBJ databases">
        <authorList>
            <person name="Kallberg Y."/>
            <person name="Tangrot J."/>
            <person name="Rosling A."/>
        </authorList>
    </citation>
    <scope>NUCLEOTIDE SEQUENCE [LARGE SCALE GENOMIC DNA]</scope>
    <source>
        <strain evidence="2 3">120-4 pot B 10/14</strain>
    </source>
</reference>
<dbReference type="InterPro" id="IPR046700">
    <property type="entry name" value="DUF6570"/>
</dbReference>
<gene>
    <name evidence="2" type="ORF">GMARGA_LOCUS521</name>
</gene>